<proteinExistence type="predicted"/>
<name>A0A1G9CAN7_9ACTN</name>
<accession>A0A1G9CAN7</accession>
<organism evidence="1 2">
    <name type="scientific">Streptomyces indicus</name>
    <dbReference type="NCBI Taxonomy" id="417292"/>
    <lineage>
        <taxon>Bacteria</taxon>
        <taxon>Bacillati</taxon>
        <taxon>Actinomycetota</taxon>
        <taxon>Actinomycetes</taxon>
        <taxon>Kitasatosporales</taxon>
        <taxon>Streptomycetaceae</taxon>
        <taxon>Streptomyces</taxon>
    </lineage>
</organism>
<protein>
    <recommendedName>
        <fullName evidence="3">DUF1963 domain-containing protein</fullName>
    </recommendedName>
</protein>
<dbReference type="Proteomes" id="UP000199155">
    <property type="component" value="Unassembled WGS sequence"/>
</dbReference>
<dbReference type="EMBL" id="FNFF01000008">
    <property type="protein sequence ID" value="SDK48711.1"/>
    <property type="molecule type" value="Genomic_DNA"/>
</dbReference>
<reference evidence="1 2" key="1">
    <citation type="submission" date="2016-10" db="EMBL/GenBank/DDBJ databases">
        <authorList>
            <person name="de Groot N.N."/>
        </authorList>
    </citation>
    <scope>NUCLEOTIDE SEQUENCE [LARGE SCALE GENOMIC DNA]</scope>
    <source>
        <strain evidence="1 2">CGMCC 4.5727</strain>
    </source>
</reference>
<evidence type="ECO:0008006" key="3">
    <source>
        <dbReference type="Google" id="ProtNLM"/>
    </source>
</evidence>
<gene>
    <name evidence="1" type="ORF">SAMN05421806_10832</name>
</gene>
<dbReference type="AlphaFoldDB" id="A0A1G9CAN7"/>
<sequence length="196" mass="20280">MRMLLTYGGETAADAPVLRTGGVPLVPDGFEWPECAECEGAMQFLAHLPVGGGEEAAASEAVSVFFCQNDPGLCDDWDAVGGGNRAYLFTGGLAELAPAVVPAEGETLLGAVSLLLPRPEGEVGDGEKVLGQLGGDVVWLQGDETPDCPGCAEPMAFLASLEEGYDHETSANFGGGGLSYVFSCRACVKAAFLWQC</sequence>
<keyword evidence="2" id="KW-1185">Reference proteome</keyword>
<evidence type="ECO:0000313" key="1">
    <source>
        <dbReference type="EMBL" id="SDK48711.1"/>
    </source>
</evidence>
<evidence type="ECO:0000313" key="2">
    <source>
        <dbReference type="Proteomes" id="UP000199155"/>
    </source>
</evidence>